<feature type="compositionally biased region" description="Basic and acidic residues" evidence="4">
    <location>
        <begin position="450"/>
        <end position="459"/>
    </location>
</feature>
<feature type="region of interest" description="Disordered" evidence="4">
    <location>
        <begin position="315"/>
        <end position="339"/>
    </location>
</feature>
<keyword evidence="8" id="KW-1185">Reference proteome</keyword>
<evidence type="ECO:0000256" key="1">
    <source>
        <dbReference type="ARBA" id="ARBA00004123"/>
    </source>
</evidence>
<dbReference type="AlphaFoldDB" id="A0AAQ6IGK0"/>
<dbReference type="Ensembl" id="ENSATET00000078499.1">
    <property type="protein sequence ID" value="ENSATEP00000072862.1"/>
    <property type="gene ID" value="ENSATEG00000017042.3"/>
</dbReference>
<keyword evidence="2" id="KW-0159">Chromosome partition</keyword>
<dbReference type="Pfam" id="PF04824">
    <property type="entry name" value="Rad21_Rec8"/>
    <property type="match status" value="1"/>
</dbReference>
<evidence type="ECO:0000259" key="6">
    <source>
        <dbReference type="Pfam" id="PF04825"/>
    </source>
</evidence>
<feature type="region of interest" description="Disordered" evidence="4">
    <location>
        <begin position="431"/>
        <end position="483"/>
    </location>
</feature>
<dbReference type="InterPro" id="IPR006909">
    <property type="entry name" value="Rad21/Rec8_C_eu"/>
</dbReference>
<evidence type="ECO:0008006" key="9">
    <source>
        <dbReference type="Google" id="ProtNLM"/>
    </source>
</evidence>
<dbReference type="PANTHER" id="PTHR12585">
    <property type="entry name" value="SCC1 / RAD21 FAMILY MEMBER"/>
    <property type="match status" value="1"/>
</dbReference>
<sequence>MFYYPNVLHRHTGCFSTIWLAATRGIRVTRRELLKVDVNLMHLIKNTKYTVCLTYTINFIIRDILEYVTAQVPPPQPHLPRPQFSLYLSSQLQYGVVIVFHRQCGFLLEEVQQTIDRLLRAKTCIHIDMAEPDRHGLDVPDSLCMMKDTESAQDPFFGLMESHQLPSPYKIHQADFVIEVVDSQHSLVLSPQTTLDKEAGFRSPPAAITLTEKEQFVITTAEYFEGDELPEATARELDLLLDQPDQFHRAELEEMQSEETIRECDRVMSSIDQLTETVPGAERDSVWLLDEGLGQPVEVPLAAVDGEMTPLQVNMPTPPSGASGKEGDQTTGSSYEEGVVPPLGKCVGVRRRQLVFADPQVQISNKTMKDRIENPLAETQDLTKVLLDIPTLTKGATPAQLLGAPCGSLVHTDLQSLWKQCALLIVLPEDEEKQREKEEDDEEEGTVESEQDREILRTERGRRRRHSSMKELSSESGLQPAEGSSAFEVILDMSKEDKSVSDIITPVSRWSPQEETQPPMEAIAEENIEMPEAHPENRDMLSWVSSSLQRFGPVSFDSLLPPEADRTTAAHTLSKLLELLSARQVTVHQTEPYSNITINRAVLTTS</sequence>
<dbReference type="Pfam" id="PF04825">
    <property type="entry name" value="Rad21_Rec8_N"/>
    <property type="match status" value="1"/>
</dbReference>
<dbReference type="GO" id="GO:0051177">
    <property type="term" value="P:meiotic sister chromatid cohesion"/>
    <property type="evidence" value="ECO:0007669"/>
    <property type="project" value="TreeGrafter"/>
</dbReference>
<reference evidence="7 8" key="1">
    <citation type="submission" date="2021-04" db="EMBL/GenBank/DDBJ databases">
        <authorList>
            <consortium name="Wellcome Sanger Institute Data Sharing"/>
        </authorList>
    </citation>
    <scope>NUCLEOTIDE SEQUENCE [LARGE SCALE GENOMIC DNA]</scope>
</reference>
<evidence type="ECO:0000313" key="7">
    <source>
        <dbReference type="Ensembl" id="ENSATEP00000072862.1"/>
    </source>
</evidence>
<protein>
    <recommendedName>
        <fullName evidence="9">REC8 meiotic recombination protein b</fullName>
    </recommendedName>
</protein>
<dbReference type="InterPro" id="IPR006910">
    <property type="entry name" value="Rad21_Rec8_N"/>
</dbReference>
<evidence type="ECO:0000256" key="4">
    <source>
        <dbReference type="SAM" id="MobiDB-lite"/>
    </source>
</evidence>
<evidence type="ECO:0000256" key="3">
    <source>
        <dbReference type="ARBA" id="ARBA00023242"/>
    </source>
</evidence>
<keyword evidence="3" id="KW-0539">Nucleus</keyword>
<feature type="domain" description="Rad21/Rec8-like protein C-terminal eukaryotic" evidence="5">
    <location>
        <begin position="556"/>
        <end position="600"/>
    </location>
</feature>
<name>A0AAQ6IGK0_ANATE</name>
<dbReference type="Proteomes" id="UP000265040">
    <property type="component" value="Chromosome 2"/>
</dbReference>
<evidence type="ECO:0000259" key="5">
    <source>
        <dbReference type="Pfam" id="PF04824"/>
    </source>
</evidence>
<dbReference type="PANTHER" id="PTHR12585:SF27">
    <property type="entry name" value="MEIOTIC RECOMBINATION PROTEIN REC8 HOMOLOG"/>
    <property type="match status" value="1"/>
</dbReference>
<organism evidence="7 8">
    <name type="scientific">Anabas testudineus</name>
    <name type="common">Climbing perch</name>
    <name type="synonym">Anthias testudineus</name>
    <dbReference type="NCBI Taxonomy" id="64144"/>
    <lineage>
        <taxon>Eukaryota</taxon>
        <taxon>Metazoa</taxon>
        <taxon>Chordata</taxon>
        <taxon>Craniata</taxon>
        <taxon>Vertebrata</taxon>
        <taxon>Euteleostomi</taxon>
        <taxon>Actinopterygii</taxon>
        <taxon>Neopterygii</taxon>
        <taxon>Teleostei</taxon>
        <taxon>Neoteleostei</taxon>
        <taxon>Acanthomorphata</taxon>
        <taxon>Anabantaria</taxon>
        <taxon>Anabantiformes</taxon>
        <taxon>Anabantoidei</taxon>
        <taxon>Anabantidae</taxon>
        <taxon>Anabas</taxon>
    </lineage>
</organism>
<dbReference type="GeneTree" id="ENSGT00390000011379"/>
<dbReference type="GO" id="GO:0006302">
    <property type="term" value="P:double-strand break repair"/>
    <property type="evidence" value="ECO:0007669"/>
    <property type="project" value="TreeGrafter"/>
</dbReference>
<proteinExistence type="predicted"/>
<dbReference type="GO" id="GO:0003682">
    <property type="term" value="F:chromatin binding"/>
    <property type="evidence" value="ECO:0007669"/>
    <property type="project" value="TreeGrafter"/>
</dbReference>
<dbReference type="GO" id="GO:0007059">
    <property type="term" value="P:chromosome segregation"/>
    <property type="evidence" value="ECO:0007669"/>
    <property type="project" value="UniProtKB-KW"/>
</dbReference>
<dbReference type="InterPro" id="IPR039781">
    <property type="entry name" value="Rad21/Rec8-like"/>
</dbReference>
<feature type="compositionally biased region" description="Acidic residues" evidence="4">
    <location>
        <begin position="438"/>
        <end position="449"/>
    </location>
</feature>
<evidence type="ECO:0000313" key="8">
    <source>
        <dbReference type="Proteomes" id="UP000265040"/>
    </source>
</evidence>
<reference evidence="7" key="3">
    <citation type="submission" date="2025-09" db="UniProtKB">
        <authorList>
            <consortium name="Ensembl"/>
        </authorList>
    </citation>
    <scope>IDENTIFICATION</scope>
</reference>
<accession>A0AAQ6IGK0</accession>
<comment type="subcellular location">
    <subcellularLocation>
        <location evidence="1">Nucleus</location>
    </subcellularLocation>
</comment>
<evidence type="ECO:0000256" key="2">
    <source>
        <dbReference type="ARBA" id="ARBA00022829"/>
    </source>
</evidence>
<dbReference type="GO" id="GO:0030893">
    <property type="term" value="C:meiotic cohesin complex"/>
    <property type="evidence" value="ECO:0007669"/>
    <property type="project" value="TreeGrafter"/>
</dbReference>
<dbReference type="GO" id="GO:0005634">
    <property type="term" value="C:nucleus"/>
    <property type="evidence" value="ECO:0007669"/>
    <property type="project" value="UniProtKB-SubCell"/>
</dbReference>
<feature type="domain" description="Rad21/Rec8-like protein N-terminal" evidence="6">
    <location>
        <begin position="1"/>
        <end position="130"/>
    </location>
</feature>
<reference evidence="7" key="2">
    <citation type="submission" date="2025-08" db="UniProtKB">
        <authorList>
            <consortium name="Ensembl"/>
        </authorList>
    </citation>
    <scope>IDENTIFICATION</scope>
</reference>